<dbReference type="AlphaFoldDB" id="A0A2A6C960"/>
<reference evidence="2" key="1">
    <citation type="journal article" date="2008" name="Nat. Genet.">
        <title>The Pristionchus pacificus genome provides a unique perspective on nematode lifestyle and parasitism.</title>
        <authorList>
            <person name="Dieterich C."/>
            <person name="Clifton S.W."/>
            <person name="Schuster L.N."/>
            <person name="Chinwalla A."/>
            <person name="Delehaunty K."/>
            <person name="Dinkelacker I."/>
            <person name="Fulton L."/>
            <person name="Fulton R."/>
            <person name="Godfrey J."/>
            <person name="Minx P."/>
            <person name="Mitreva M."/>
            <person name="Roeseler W."/>
            <person name="Tian H."/>
            <person name="Witte H."/>
            <person name="Yang S.P."/>
            <person name="Wilson R.K."/>
            <person name="Sommer R.J."/>
        </authorList>
    </citation>
    <scope>NUCLEOTIDE SEQUENCE [LARGE SCALE GENOMIC DNA]</scope>
    <source>
        <strain evidence="2">PS312</strain>
    </source>
</reference>
<organism evidence="1 2">
    <name type="scientific">Pristionchus pacificus</name>
    <name type="common">Parasitic nematode worm</name>
    <dbReference type="NCBI Taxonomy" id="54126"/>
    <lineage>
        <taxon>Eukaryota</taxon>
        <taxon>Metazoa</taxon>
        <taxon>Ecdysozoa</taxon>
        <taxon>Nematoda</taxon>
        <taxon>Chromadorea</taxon>
        <taxon>Rhabditida</taxon>
        <taxon>Rhabditina</taxon>
        <taxon>Diplogasteromorpha</taxon>
        <taxon>Diplogasteroidea</taxon>
        <taxon>Neodiplogasteridae</taxon>
        <taxon>Pristionchus</taxon>
    </lineage>
</organism>
<dbReference type="EnsemblMetazoa" id="PPA46447.1">
    <property type="protein sequence ID" value="PPA46447.1"/>
    <property type="gene ID" value="WBGene00284816"/>
</dbReference>
<sequence>MDCLKACLCGYANRMDEESTKSVESLEVPVQEQPQVHLPPIVQRSVESQLFPHDLPRVPTRRQQHPIQVQALAQPQLQSRPPTRRRLPAFIERDEVHQVEKDVPGLYATSVGLNEVEVEEVNDHYSPAPPRTSPPMADRRVSHEELLAESLGLGSFPYVEPTVLRGTGRLDAVNSTDHPNMVIGAAPMVIVVAPKKRPSNSTFVSFTGR</sequence>
<reference evidence="1" key="2">
    <citation type="submission" date="2022-06" db="UniProtKB">
        <authorList>
            <consortium name="EnsemblMetazoa"/>
        </authorList>
    </citation>
    <scope>IDENTIFICATION</scope>
    <source>
        <strain evidence="1">PS312</strain>
    </source>
</reference>
<accession>A0A8R1V4K8</accession>
<keyword evidence="2" id="KW-1185">Reference proteome</keyword>
<evidence type="ECO:0000313" key="2">
    <source>
        <dbReference type="Proteomes" id="UP000005239"/>
    </source>
</evidence>
<name>A0A2A6C960_PRIPA</name>
<evidence type="ECO:0000313" key="1">
    <source>
        <dbReference type="EnsemblMetazoa" id="PPA46447.1"/>
    </source>
</evidence>
<protein>
    <submittedName>
        <fullName evidence="1">Uncharacterized protein</fullName>
    </submittedName>
</protein>
<proteinExistence type="predicted"/>
<dbReference type="Proteomes" id="UP000005239">
    <property type="component" value="Unassembled WGS sequence"/>
</dbReference>
<gene>
    <name evidence="1" type="primary">WBGene00284816</name>
</gene>
<accession>A0A2A6C960</accession>